<protein>
    <submittedName>
        <fullName evidence="4">Efflux RND transporter periplasmic adaptor subunit</fullName>
    </submittedName>
</protein>
<dbReference type="OrthoDB" id="2110899at2"/>
<feature type="signal peptide" evidence="2">
    <location>
        <begin position="1"/>
        <end position="21"/>
    </location>
</feature>
<keyword evidence="2" id="KW-0732">Signal</keyword>
<comment type="similarity">
    <text evidence="1">Belongs to the membrane fusion protein (MFP) (TC 8.A.1) family.</text>
</comment>
<dbReference type="EMBL" id="APLQ01000010">
    <property type="protein sequence ID" value="ENO16553.1"/>
    <property type="molecule type" value="Genomic_DNA"/>
</dbReference>
<dbReference type="NCBIfam" id="TIGR01730">
    <property type="entry name" value="RND_mfp"/>
    <property type="match status" value="1"/>
</dbReference>
<keyword evidence="5" id="KW-1185">Reference proteome</keyword>
<dbReference type="GO" id="GO:0015562">
    <property type="term" value="F:efflux transmembrane transporter activity"/>
    <property type="evidence" value="ECO:0007669"/>
    <property type="project" value="TreeGrafter"/>
</dbReference>
<dbReference type="SUPFAM" id="SSF111369">
    <property type="entry name" value="HlyD-like secretion proteins"/>
    <property type="match status" value="1"/>
</dbReference>
<dbReference type="HOGENOM" id="CLU_018816_1_0_6"/>
<comment type="caution">
    <text evidence="4">The sequence shown here is derived from an EMBL/GenBank/DDBJ whole genome shotgun (WGS) entry which is preliminary data.</text>
</comment>
<evidence type="ECO:0000313" key="5">
    <source>
        <dbReference type="Proteomes" id="UP000013165"/>
    </source>
</evidence>
<dbReference type="Gene3D" id="2.40.420.20">
    <property type="match status" value="1"/>
</dbReference>
<dbReference type="AlphaFoldDB" id="N6X626"/>
<evidence type="ECO:0000256" key="2">
    <source>
        <dbReference type="SAM" id="SignalP"/>
    </source>
</evidence>
<dbReference type="Gene3D" id="2.40.50.100">
    <property type="match status" value="1"/>
</dbReference>
<dbReference type="InterPro" id="IPR006143">
    <property type="entry name" value="RND_pump_MFP"/>
</dbReference>
<gene>
    <name evidence="4" type="ORF">J057_02545</name>
</gene>
<dbReference type="PANTHER" id="PTHR30469">
    <property type="entry name" value="MULTIDRUG RESISTANCE PROTEIN MDTA"/>
    <property type="match status" value="1"/>
</dbReference>
<evidence type="ECO:0000313" key="4">
    <source>
        <dbReference type="EMBL" id="ENO16553.1"/>
    </source>
</evidence>
<reference evidence="4 5" key="1">
    <citation type="journal article" date="2013" name="Genome Announc.">
        <title>Genome Sequence of the Polycyclic Aromatic Hydrocarbon-Degrading Bacterium Strain Marinobacter nanhaiticus D15-8WT.</title>
        <authorList>
            <person name="Cui Z."/>
            <person name="Gao W."/>
            <person name="Li Q."/>
            <person name="Xu G."/>
            <person name="Zheng L."/>
        </authorList>
    </citation>
    <scope>NUCLEOTIDE SEQUENCE [LARGE SCALE GENOMIC DNA]</scope>
    <source>
        <strain evidence="4 5">D15-8W</strain>
    </source>
</reference>
<feature type="chain" id="PRO_5004127514" evidence="2">
    <location>
        <begin position="22"/>
        <end position="369"/>
    </location>
</feature>
<dbReference type="Pfam" id="PF25973">
    <property type="entry name" value="BSH_CzcB"/>
    <property type="match status" value="1"/>
</dbReference>
<feature type="domain" description="CzcB-like barrel-sandwich hybrid" evidence="3">
    <location>
        <begin position="61"/>
        <end position="195"/>
    </location>
</feature>
<dbReference type="STRING" id="626887.J057_02545"/>
<dbReference type="Proteomes" id="UP000013165">
    <property type="component" value="Unassembled WGS sequence"/>
</dbReference>
<dbReference type="eggNOG" id="COG0845">
    <property type="taxonomic scope" value="Bacteria"/>
</dbReference>
<dbReference type="Gene3D" id="2.40.30.170">
    <property type="match status" value="1"/>
</dbReference>
<dbReference type="InterPro" id="IPR058647">
    <property type="entry name" value="BSH_CzcB-like"/>
</dbReference>
<proteinExistence type="inferred from homology"/>
<sequence length="369" mass="39525">MGITIPILALFIAGCSSSTGADSEEEKPRVVDAATVLPANGSSEITLSGRVKAAEQTELSFEISGKIERLTVDVGDNVEAGETLAVLEDARYQLEYDRAVATEQEAKAALDEARLAYNRQNSLREKGYTSQSQLDSAEASLESARSRYESAVASRRLAARDLRLTELKAPFSGSISQRHVEPAERVSPNQAVLDVISDRDGFEVETSVAENLVGHLNAKSLHTITIPALGGEPVPASIKHIGTQPQSSNNYPIILALEEPVGGLRSGMTAQVHLDIAAGDMQTLEEGDSAVRVPLTALVYDTREQAHVLRLDEDNRLERIELDVLAVSEQIAAVAGALSPGDRIVARGAEFVSEGQKVSVMGQGPERYN</sequence>
<evidence type="ECO:0000259" key="3">
    <source>
        <dbReference type="Pfam" id="PF25973"/>
    </source>
</evidence>
<accession>N6X626</accession>
<dbReference type="GO" id="GO:1990281">
    <property type="term" value="C:efflux pump complex"/>
    <property type="evidence" value="ECO:0007669"/>
    <property type="project" value="TreeGrafter"/>
</dbReference>
<dbReference type="PATRIC" id="fig|626887.3.peg.488"/>
<name>N6X626_9GAMM</name>
<dbReference type="Gene3D" id="1.10.287.470">
    <property type="entry name" value="Helix hairpin bin"/>
    <property type="match status" value="1"/>
</dbReference>
<evidence type="ECO:0000256" key="1">
    <source>
        <dbReference type="ARBA" id="ARBA00009477"/>
    </source>
</evidence>
<organism evidence="4 5">
    <name type="scientific">Marinobacter nanhaiticus D15-8W</name>
    <dbReference type="NCBI Taxonomy" id="626887"/>
    <lineage>
        <taxon>Bacteria</taxon>
        <taxon>Pseudomonadati</taxon>
        <taxon>Pseudomonadota</taxon>
        <taxon>Gammaproteobacteria</taxon>
        <taxon>Pseudomonadales</taxon>
        <taxon>Marinobacteraceae</taxon>
        <taxon>Marinobacter</taxon>
    </lineage>
</organism>